<comment type="caution">
    <text evidence="2">The sequence shown here is derived from an EMBL/GenBank/DDBJ whole genome shotgun (WGS) entry which is preliminary data.</text>
</comment>
<gene>
    <name evidence="2" type="ORF">APZ42_002062</name>
</gene>
<dbReference type="EMBL" id="LRGB01007128">
    <property type="protein sequence ID" value="KZS01321.1"/>
    <property type="molecule type" value="Genomic_DNA"/>
</dbReference>
<proteinExistence type="predicted"/>
<accession>A0A162C630</accession>
<evidence type="ECO:0000256" key="1">
    <source>
        <dbReference type="SAM" id="MobiDB-lite"/>
    </source>
</evidence>
<name>A0A162C630_9CRUS</name>
<reference evidence="2 3" key="1">
    <citation type="submission" date="2016-03" db="EMBL/GenBank/DDBJ databases">
        <title>EvidentialGene: Evidence-directed Construction of Genes on Genomes.</title>
        <authorList>
            <person name="Gilbert D.G."/>
            <person name="Choi J.-H."/>
            <person name="Mockaitis K."/>
            <person name="Colbourne J."/>
            <person name="Pfrender M."/>
        </authorList>
    </citation>
    <scope>NUCLEOTIDE SEQUENCE [LARGE SCALE GENOMIC DNA]</scope>
    <source>
        <strain evidence="2 3">Xinb3</strain>
        <tissue evidence="2">Complete organism</tissue>
    </source>
</reference>
<feature type="compositionally biased region" description="Basic and acidic residues" evidence="1">
    <location>
        <begin position="56"/>
        <end position="69"/>
    </location>
</feature>
<sequence length="93" mass="10807">RHRTRRQIGQDTRISHNTRLLRNDEINLQRFLEVATGFLEPARDLVPMPVNQEAPQHNDVRLPRHDGVRLPRNAGRQPRNVANRQPRNAAGRP</sequence>
<keyword evidence="3" id="KW-1185">Reference proteome</keyword>
<evidence type="ECO:0000313" key="3">
    <source>
        <dbReference type="Proteomes" id="UP000076858"/>
    </source>
</evidence>
<feature type="region of interest" description="Disordered" evidence="1">
    <location>
        <begin position="48"/>
        <end position="93"/>
    </location>
</feature>
<feature type="non-terminal residue" evidence="2">
    <location>
        <position position="1"/>
    </location>
</feature>
<dbReference type="Proteomes" id="UP000076858">
    <property type="component" value="Unassembled WGS sequence"/>
</dbReference>
<feature type="non-terminal residue" evidence="2">
    <location>
        <position position="93"/>
    </location>
</feature>
<dbReference type="AlphaFoldDB" id="A0A162C630"/>
<evidence type="ECO:0000313" key="2">
    <source>
        <dbReference type="EMBL" id="KZS01321.1"/>
    </source>
</evidence>
<organism evidence="2 3">
    <name type="scientific">Daphnia magna</name>
    <dbReference type="NCBI Taxonomy" id="35525"/>
    <lineage>
        <taxon>Eukaryota</taxon>
        <taxon>Metazoa</taxon>
        <taxon>Ecdysozoa</taxon>
        <taxon>Arthropoda</taxon>
        <taxon>Crustacea</taxon>
        <taxon>Branchiopoda</taxon>
        <taxon>Diplostraca</taxon>
        <taxon>Cladocera</taxon>
        <taxon>Anomopoda</taxon>
        <taxon>Daphniidae</taxon>
        <taxon>Daphnia</taxon>
    </lineage>
</organism>
<protein>
    <submittedName>
        <fullName evidence="2">Uncharacterized protein</fullName>
    </submittedName>
</protein>